<keyword evidence="7 10" id="KW-0520">NAD</keyword>
<keyword evidence="5" id="KW-0732">Signal</keyword>
<dbReference type="GO" id="GO:0003950">
    <property type="term" value="F:NAD+ poly-ADP-ribosyltransferase activity"/>
    <property type="evidence" value="ECO:0007669"/>
    <property type="project" value="TreeGrafter"/>
</dbReference>
<dbReference type="GO" id="GO:0106274">
    <property type="term" value="F:NAD+-protein-arginine ADP-ribosyltransferase activity"/>
    <property type="evidence" value="ECO:0007669"/>
    <property type="project" value="UniProtKB-EC"/>
</dbReference>
<comment type="caution">
    <text evidence="11">The sequence shown here is derived from an EMBL/GenBank/DDBJ whole genome shotgun (WGS) entry which is preliminary data.</text>
</comment>
<dbReference type="InterPro" id="IPR050999">
    <property type="entry name" value="ADP-ribosyltransferase_ARG"/>
</dbReference>
<dbReference type="PANTHER" id="PTHR10339">
    <property type="entry name" value="ADP-RIBOSYLTRANSFERASE"/>
    <property type="match status" value="1"/>
</dbReference>
<evidence type="ECO:0000256" key="1">
    <source>
        <dbReference type="ARBA" id="ARBA00009558"/>
    </source>
</evidence>
<dbReference type="FunFam" id="3.90.176.10:FF:000001">
    <property type="entry name" value="NAD(P)(+)--arginine ADP-ribosyltransferase"/>
    <property type="match status" value="1"/>
</dbReference>
<dbReference type="InterPro" id="IPR000768">
    <property type="entry name" value="ART"/>
</dbReference>
<evidence type="ECO:0000256" key="8">
    <source>
        <dbReference type="ARBA" id="ARBA00023157"/>
    </source>
</evidence>
<dbReference type="PANTHER" id="PTHR10339:SF26">
    <property type="entry name" value="NAD(P)(+)--ARGININE ADP-RIBOSYLTRANSFERASE"/>
    <property type="match status" value="1"/>
</dbReference>
<dbReference type="Pfam" id="PF01129">
    <property type="entry name" value="ART"/>
    <property type="match status" value="1"/>
</dbReference>
<gene>
    <name evidence="11" type="ORF">GDO54_000091</name>
</gene>
<dbReference type="Gene3D" id="3.90.176.10">
    <property type="entry name" value="Toxin ADP-ribosyltransferase, Chain A, domain 1"/>
    <property type="match status" value="1"/>
</dbReference>
<dbReference type="EC" id="2.4.2.31" evidence="10"/>
<comment type="catalytic activity">
    <reaction evidence="9 10">
        <text>L-arginyl-[protein] + NAD(+) = N(omega)-(ADP-D-ribosyl)-L-arginyl-[protein] + nicotinamide + H(+)</text>
        <dbReference type="Rhea" id="RHEA:19149"/>
        <dbReference type="Rhea" id="RHEA-COMP:10532"/>
        <dbReference type="Rhea" id="RHEA-COMP:15087"/>
        <dbReference type="ChEBI" id="CHEBI:15378"/>
        <dbReference type="ChEBI" id="CHEBI:17154"/>
        <dbReference type="ChEBI" id="CHEBI:29965"/>
        <dbReference type="ChEBI" id="CHEBI:57540"/>
        <dbReference type="ChEBI" id="CHEBI:142554"/>
        <dbReference type="EC" id="2.4.2.31"/>
    </reaction>
</comment>
<accession>A0AAV3B9S8</accession>
<keyword evidence="4" id="KW-0548">Nucleotidyltransferase</keyword>
<evidence type="ECO:0000256" key="9">
    <source>
        <dbReference type="ARBA" id="ARBA00047597"/>
    </source>
</evidence>
<evidence type="ECO:0000256" key="10">
    <source>
        <dbReference type="RuleBase" id="RU361228"/>
    </source>
</evidence>
<proteinExistence type="inferred from homology"/>
<comment type="similarity">
    <text evidence="1 10">Belongs to the Arg-specific ADP-ribosyltransferase family.</text>
</comment>
<keyword evidence="12" id="KW-1185">Reference proteome</keyword>
<evidence type="ECO:0000256" key="7">
    <source>
        <dbReference type="ARBA" id="ARBA00023027"/>
    </source>
</evidence>
<dbReference type="PROSITE" id="PS51996">
    <property type="entry name" value="TR_MART"/>
    <property type="match status" value="1"/>
</dbReference>
<evidence type="ECO:0000256" key="5">
    <source>
        <dbReference type="ARBA" id="ARBA00022729"/>
    </source>
</evidence>
<evidence type="ECO:0000256" key="3">
    <source>
        <dbReference type="ARBA" id="ARBA00022679"/>
    </source>
</evidence>
<dbReference type="SUPFAM" id="SSF56399">
    <property type="entry name" value="ADP-ribosylation"/>
    <property type="match status" value="1"/>
</dbReference>
<organism evidence="11 12">
    <name type="scientific">Pyxicephalus adspersus</name>
    <name type="common">African bullfrog</name>
    <dbReference type="NCBI Taxonomy" id="30357"/>
    <lineage>
        <taxon>Eukaryota</taxon>
        <taxon>Metazoa</taxon>
        <taxon>Chordata</taxon>
        <taxon>Craniata</taxon>
        <taxon>Vertebrata</taxon>
        <taxon>Euteleostomi</taxon>
        <taxon>Amphibia</taxon>
        <taxon>Batrachia</taxon>
        <taxon>Anura</taxon>
        <taxon>Neobatrachia</taxon>
        <taxon>Ranoidea</taxon>
        <taxon>Pyxicephalidae</taxon>
        <taxon>Pyxicephalinae</taxon>
        <taxon>Pyxicephalus</taxon>
    </lineage>
</organism>
<keyword evidence="2 10" id="KW-0328">Glycosyltransferase</keyword>
<dbReference type="EMBL" id="DYDO01000001">
    <property type="protein sequence ID" value="DBA32288.1"/>
    <property type="molecule type" value="Genomic_DNA"/>
</dbReference>
<keyword evidence="6 10" id="KW-0521">NADP</keyword>
<name>A0AAV3B9S8_PYXAD</name>
<evidence type="ECO:0000256" key="4">
    <source>
        <dbReference type="ARBA" id="ARBA00022695"/>
    </source>
</evidence>
<sequence>MNSNAFDDQYEGCELEMENAIRSHLLKQEKNFDPEFALAWDLALEAWMESKKYFQEEIEIPASLQDEHVVALIIYSNDTVYSDFNEAVRNYDRENFHYHSLHFFMTQALKQLRLDCPVPVYRGVGGVRLLPEDIGGKIRFGQFTSSSRNRTVAENFGMRTFFNISTCFGADIHNFSPFPGEEEVLIPIDEVFEVTGFTRDGGESRFVLKTTESRCHYYNCDFLRKG</sequence>
<dbReference type="GO" id="GO:0016779">
    <property type="term" value="F:nucleotidyltransferase activity"/>
    <property type="evidence" value="ECO:0007669"/>
    <property type="project" value="UniProtKB-KW"/>
</dbReference>
<evidence type="ECO:0000256" key="2">
    <source>
        <dbReference type="ARBA" id="ARBA00022676"/>
    </source>
</evidence>
<protein>
    <recommendedName>
        <fullName evidence="10">NAD(P)(+)--arginine ADP-ribosyltransferase</fullName>
        <ecNumber evidence="10">2.4.2.31</ecNumber>
    </recommendedName>
    <alternativeName>
        <fullName evidence="10">Mono(ADP-ribosyl)transferase</fullName>
    </alternativeName>
</protein>
<keyword evidence="8" id="KW-1015">Disulfide bond</keyword>
<evidence type="ECO:0000313" key="11">
    <source>
        <dbReference type="EMBL" id="DBA32288.1"/>
    </source>
</evidence>
<evidence type="ECO:0000256" key="6">
    <source>
        <dbReference type="ARBA" id="ARBA00022857"/>
    </source>
</evidence>
<dbReference type="Proteomes" id="UP001181693">
    <property type="component" value="Unassembled WGS sequence"/>
</dbReference>
<dbReference type="AlphaFoldDB" id="A0AAV3B9S8"/>
<dbReference type="PRINTS" id="PR00970">
    <property type="entry name" value="RIBTRNSFRASE"/>
</dbReference>
<reference evidence="11" key="1">
    <citation type="thesis" date="2020" institute="ProQuest LLC" country="789 East Eisenhower Parkway, Ann Arbor, MI, USA">
        <title>Comparative Genomics and Chromosome Evolution.</title>
        <authorList>
            <person name="Mudd A.B."/>
        </authorList>
    </citation>
    <scope>NUCLEOTIDE SEQUENCE</scope>
    <source>
        <strain evidence="11">1538</strain>
        <tissue evidence="11">Blood</tissue>
    </source>
</reference>
<evidence type="ECO:0000313" key="12">
    <source>
        <dbReference type="Proteomes" id="UP001181693"/>
    </source>
</evidence>
<keyword evidence="3 10" id="KW-0808">Transferase</keyword>